<dbReference type="AGR" id="WB:WBGene00194663"/>
<evidence type="ECO:0000256" key="1">
    <source>
        <dbReference type="SAM" id="SignalP"/>
    </source>
</evidence>
<dbReference type="PeptideAtlas" id="C6KRH9"/>
<keyword evidence="1" id="KW-0732">Signal</keyword>
<reference evidence="2 3" key="1">
    <citation type="journal article" date="1998" name="Science">
        <title>Genome sequence of the nematode C. elegans: a platform for investigating biology.</title>
        <authorList>
            <consortium name="The C. elegans sequencing consortium"/>
            <person name="Sulson J.E."/>
            <person name="Waterston R."/>
        </authorList>
    </citation>
    <scope>NUCLEOTIDE SEQUENCE [LARGE SCALE GENOMIC DNA]</scope>
    <source>
        <strain evidence="2 3">Bristol N2</strain>
    </source>
</reference>
<accession>C6KRH9</accession>
<dbReference type="GeneID" id="13222788"/>
<dbReference type="Bgee" id="WBGene00194663">
    <property type="expression patterns" value="Expressed in larva and 1 other cell type or tissue"/>
</dbReference>
<dbReference type="InParanoid" id="C6KRH9"/>
<dbReference type="CTD" id="13222788"/>
<feature type="signal peptide" evidence="1">
    <location>
        <begin position="1"/>
        <end position="20"/>
    </location>
</feature>
<dbReference type="WormBase" id="F38B2.6">
    <property type="protein sequence ID" value="CE43919"/>
    <property type="gene ID" value="WBGene00194663"/>
</dbReference>
<dbReference type="PaxDb" id="6239-F38B2.6"/>
<feature type="chain" id="PRO_5002967949" evidence="1">
    <location>
        <begin position="21"/>
        <end position="95"/>
    </location>
</feature>
<dbReference type="Proteomes" id="UP000001940">
    <property type="component" value="Chromosome X"/>
</dbReference>
<evidence type="ECO:0007829" key="5">
    <source>
        <dbReference type="PeptideAtlas" id="C6KRH9"/>
    </source>
</evidence>
<name>C6KRH9_CAEEL</name>
<dbReference type="EMBL" id="BX284606">
    <property type="protein sequence ID" value="CAZ65498.1"/>
    <property type="molecule type" value="Genomic_DNA"/>
</dbReference>
<keyword evidence="5" id="KW-1267">Proteomics identification</keyword>
<dbReference type="KEGG" id="cel:CELE_F38B2.6"/>
<evidence type="ECO:0000313" key="2">
    <source>
        <dbReference type="EMBL" id="CAZ65498.1"/>
    </source>
</evidence>
<dbReference type="OrthoDB" id="5779411at2759"/>
<dbReference type="FunCoup" id="C6KRH9">
    <property type="interactions" value="173"/>
</dbReference>
<keyword evidence="3" id="KW-1185">Reference proteome</keyword>
<dbReference type="eggNOG" id="ENOG502TJ4E">
    <property type="taxonomic scope" value="Eukaryota"/>
</dbReference>
<gene>
    <name evidence="2" type="ORF">CELE_F38B2.6</name>
    <name evidence="2 4" type="ORF">F38B2.6</name>
</gene>
<protein>
    <submittedName>
        <fullName evidence="2">Neuropeptide-Like Protein</fullName>
    </submittedName>
</protein>
<dbReference type="RefSeq" id="NP_001257140.1">
    <property type="nucleotide sequence ID" value="NM_001270211.1"/>
</dbReference>
<dbReference type="HOGENOM" id="CLU_2560360_0_0_1"/>
<evidence type="ECO:0000313" key="4">
    <source>
        <dbReference type="WormBase" id="F38B2.6"/>
    </source>
</evidence>
<dbReference type="AlphaFoldDB" id="C6KRH9"/>
<organism evidence="2 3">
    <name type="scientific">Caenorhabditis elegans</name>
    <dbReference type="NCBI Taxonomy" id="6239"/>
    <lineage>
        <taxon>Eukaryota</taxon>
        <taxon>Metazoa</taxon>
        <taxon>Ecdysozoa</taxon>
        <taxon>Nematoda</taxon>
        <taxon>Chromadorea</taxon>
        <taxon>Rhabditida</taxon>
        <taxon>Rhabditina</taxon>
        <taxon>Rhabditomorpha</taxon>
        <taxon>Rhabditoidea</taxon>
        <taxon>Rhabditidae</taxon>
        <taxon>Peloderinae</taxon>
        <taxon>Caenorhabditis</taxon>
    </lineage>
</organism>
<evidence type="ECO:0000313" key="3">
    <source>
        <dbReference type="Proteomes" id="UP000001940"/>
    </source>
</evidence>
<proteinExistence type="evidence at protein level"/>
<dbReference type="OMA" id="CDARYLG"/>
<sequence length="95" mass="10943">MHAVSVWFLIICIQCVMVRSRYVEDDELVGGTDHVFKNLDAPNFFDDVMTNTRLIETVEETGDEFFLKAWPKTFNMAPSESDYENQSHNSEEGGF</sequence>